<evidence type="ECO:0000313" key="2">
    <source>
        <dbReference type="Proteomes" id="UP001152622"/>
    </source>
</evidence>
<reference evidence="1" key="1">
    <citation type="journal article" date="2023" name="Science">
        <title>Genome structures resolve the early diversification of teleost fishes.</title>
        <authorList>
            <person name="Parey E."/>
            <person name="Louis A."/>
            <person name="Montfort J."/>
            <person name="Bouchez O."/>
            <person name="Roques C."/>
            <person name="Iampietro C."/>
            <person name="Lluch J."/>
            <person name="Castinel A."/>
            <person name="Donnadieu C."/>
            <person name="Desvignes T."/>
            <person name="Floi Bucao C."/>
            <person name="Jouanno E."/>
            <person name="Wen M."/>
            <person name="Mejri S."/>
            <person name="Dirks R."/>
            <person name="Jansen H."/>
            <person name="Henkel C."/>
            <person name="Chen W.J."/>
            <person name="Zahm M."/>
            <person name="Cabau C."/>
            <person name="Klopp C."/>
            <person name="Thompson A.W."/>
            <person name="Robinson-Rechavi M."/>
            <person name="Braasch I."/>
            <person name="Lecointre G."/>
            <person name="Bobe J."/>
            <person name="Postlethwait J.H."/>
            <person name="Berthelot C."/>
            <person name="Roest Crollius H."/>
            <person name="Guiguen Y."/>
        </authorList>
    </citation>
    <scope>NUCLEOTIDE SEQUENCE</scope>
    <source>
        <strain evidence="1">WJC10195</strain>
    </source>
</reference>
<evidence type="ECO:0000313" key="1">
    <source>
        <dbReference type="EMBL" id="KAJ8358654.1"/>
    </source>
</evidence>
<dbReference type="AlphaFoldDB" id="A0A9Q1FGS8"/>
<accession>A0A9Q1FGS8</accession>
<comment type="caution">
    <text evidence="1">The sequence shown here is derived from an EMBL/GenBank/DDBJ whole genome shotgun (WGS) entry which is preliminary data.</text>
</comment>
<organism evidence="1 2">
    <name type="scientific">Synaphobranchus kaupii</name>
    <name type="common">Kaup's arrowtooth eel</name>
    <dbReference type="NCBI Taxonomy" id="118154"/>
    <lineage>
        <taxon>Eukaryota</taxon>
        <taxon>Metazoa</taxon>
        <taxon>Chordata</taxon>
        <taxon>Craniata</taxon>
        <taxon>Vertebrata</taxon>
        <taxon>Euteleostomi</taxon>
        <taxon>Actinopterygii</taxon>
        <taxon>Neopterygii</taxon>
        <taxon>Teleostei</taxon>
        <taxon>Anguilliformes</taxon>
        <taxon>Synaphobranchidae</taxon>
        <taxon>Synaphobranchus</taxon>
    </lineage>
</organism>
<name>A0A9Q1FGS8_SYNKA</name>
<keyword evidence="2" id="KW-1185">Reference proteome</keyword>
<proteinExistence type="predicted"/>
<dbReference type="EMBL" id="JAINUF010000005">
    <property type="protein sequence ID" value="KAJ8358654.1"/>
    <property type="molecule type" value="Genomic_DNA"/>
</dbReference>
<protein>
    <submittedName>
        <fullName evidence="1">Uncharacterized protein</fullName>
    </submittedName>
</protein>
<sequence length="114" mass="12325">MNATLQSLFSLQIFIQDIRCLADLHSARASCGRERRFSLLKTLKRTITANDSNFCGDEQQARACTLCLHYVTVEACCRAQQQTPVLGPGGSTERVDTGTDAIGPGVPDFCGASQ</sequence>
<gene>
    <name evidence="1" type="ORF">SKAU_G00151790</name>
</gene>
<dbReference type="OrthoDB" id="289038at2759"/>
<dbReference type="Proteomes" id="UP001152622">
    <property type="component" value="Chromosome 5"/>
</dbReference>